<dbReference type="RefSeq" id="WP_179822870.1">
    <property type="nucleotide sequence ID" value="NZ_JACCFS010000001.1"/>
</dbReference>
<dbReference type="Proteomes" id="UP000572051">
    <property type="component" value="Unassembled WGS sequence"/>
</dbReference>
<dbReference type="Gene3D" id="3.30.530.20">
    <property type="match status" value="1"/>
</dbReference>
<dbReference type="InterPro" id="IPR023393">
    <property type="entry name" value="START-like_dom_sf"/>
</dbReference>
<sequence>MGTHRVSRSIVIDAPAERIFDIIATPSRHSEFDGSGTVRHAVSGPDRLEHGSEFGMDMRMFGVSYRMTNRVVEFEPNRLIAWRHIGPHRWRYELEESPAGGTRVTETFDYSFRFPAYYVLAGMPARNAIGIEQSLLRLKDVAEKAATD</sequence>
<dbReference type="CDD" id="cd07825">
    <property type="entry name" value="SRPBCC_7"/>
    <property type="match status" value="1"/>
</dbReference>
<organism evidence="1 2">
    <name type="scientific">Nocardiopsis aegyptia</name>
    <dbReference type="NCBI Taxonomy" id="220378"/>
    <lineage>
        <taxon>Bacteria</taxon>
        <taxon>Bacillati</taxon>
        <taxon>Actinomycetota</taxon>
        <taxon>Actinomycetes</taxon>
        <taxon>Streptosporangiales</taxon>
        <taxon>Nocardiopsidaceae</taxon>
        <taxon>Nocardiopsis</taxon>
    </lineage>
</organism>
<dbReference type="AlphaFoldDB" id="A0A7Z0EMI4"/>
<dbReference type="SUPFAM" id="SSF55961">
    <property type="entry name" value="Bet v1-like"/>
    <property type="match status" value="1"/>
</dbReference>
<dbReference type="EMBL" id="JACCFS010000001">
    <property type="protein sequence ID" value="NYJ34296.1"/>
    <property type="molecule type" value="Genomic_DNA"/>
</dbReference>
<reference evidence="1 2" key="1">
    <citation type="submission" date="2020-07" db="EMBL/GenBank/DDBJ databases">
        <title>Sequencing the genomes of 1000 actinobacteria strains.</title>
        <authorList>
            <person name="Klenk H.-P."/>
        </authorList>
    </citation>
    <scope>NUCLEOTIDE SEQUENCE [LARGE SCALE GENOMIC DNA]</scope>
    <source>
        <strain evidence="1 2">DSM 44442</strain>
    </source>
</reference>
<comment type="caution">
    <text evidence="1">The sequence shown here is derived from an EMBL/GenBank/DDBJ whole genome shotgun (WGS) entry which is preliminary data.</text>
</comment>
<protein>
    <submittedName>
        <fullName evidence="1">Uncharacterized protein YndB with AHSA1/START domain</fullName>
    </submittedName>
</protein>
<keyword evidence="2" id="KW-1185">Reference proteome</keyword>
<gene>
    <name evidence="1" type="ORF">HNR10_002177</name>
</gene>
<evidence type="ECO:0000313" key="2">
    <source>
        <dbReference type="Proteomes" id="UP000572051"/>
    </source>
</evidence>
<dbReference type="Pfam" id="PF10604">
    <property type="entry name" value="Polyketide_cyc2"/>
    <property type="match status" value="1"/>
</dbReference>
<evidence type="ECO:0000313" key="1">
    <source>
        <dbReference type="EMBL" id="NYJ34296.1"/>
    </source>
</evidence>
<dbReference type="InterPro" id="IPR019587">
    <property type="entry name" value="Polyketide_cyclase/dehydratase"/>
</dbReference>
<name>A0A7Z0EMI4_9ACTN</name>
<proteinExistence type="predicted"/>
<accession>A0A7Z0EMI4</accession>